<keyword evidence="1" id="KW-0479">Metal-binding</keyword>
<reference evidence="16 17" key="1">
    <citation type="submission" date="2018-11" db="EMBL/GenBank/DDBJ databases">
        <title>Haplotype-resolved cattle genomes.</title>
        <authorList>
            <person name="Low W.Y."/>
            <person name="Tearle R."/>
            <person name="Bickhart D.M."/>
            <person name="Rosen B.D."/>
            <person name="Koren S."/>
            <person name="Rhie A."/>
            <person name="Hiendleder S."/>
            <person name="Phillippy A.M."/>
            <person name="Smith T.P.L."/>
            <person name="Williams J.L."/>
        </authorList>
    </citation>
    <scope>NUCLEOTIDE SEQUENCE [LARGE SCALE GENOMIC DNA]</scope>
</reference>
<feature type="region of interest" description="Disordered" evidence="13">
    <location>
        <begin position="656"/>
        <end position="933"/>
    </location>
</feature>
<dbReference type="CDD" id="cd06714">
    <property type="entry name" value="PDZ_RIM-like"/>
    <property type="match status" value="1"/>
</dbReference>
<dbReference type="Gene3D" id="2.30.42.10">
    <property type="match status" value="1"/>
</dbReference>
<dbReference type="GO" id="GO:0098982">
    <property type="term" value="C:GABA-ergic synapse"/>
    <property type="evidence" value="ECO:0007669"/>
    <property type="project" value="TreeGrafter"/>
</dbReference>
<feature type="compositionally biased region" description="Low complexity" evidence="13">
    <location>
        <begin position="2303"/>
        <end position="2324"/>
    </location>
</feature>
<feature type="compositionally biased region" description="Polar residues" evidence="13">
    <location>
        <begin position="380"/>
        <end position="389"/>
    </location>
</feature>
<feature type="compositionally biased region" description="Polar residues" evidence="13">
    <location>
        <begin position="908"/>
        <end position="931"/>
    </location>
</feature>
<feature type="compositionally biased region" description="Polar residues" evidence="13">
    <location>
        <begin position="1510"/>
        <end position="1561"/>
    </location>
</feature>
<evidence type="ECO:0000313" key="17">
    <source>
        <dbReference type="Proteomes" id="UP000314981"/>
    </source>
</evidence>
<feature type="region of interest" description="Disordered" evidence="13">
    <location>
        <begin position="949"/>
        <end position="1060"/>
    </location>
</feature>
<dbReference type="Pfam" id="PF00595">
    <property type="entry name" value="PDZ"/>
    <property type="match status" value="1"/>
</dbReference>
<dbReference type="SUPFAM" id="SSF49562">
    <property type="entry name" value="C2 domain (Calcium/lipid-binding domain, CaLB)"/>
    <property type="match status" value="2"/>
</dbReference>
<evidence type="ECO:0000256" key="12">
    <source>
        <dbReference type="SAM" id="Coils"/>
    </source>
</evidence>
<evidence type="ECO:0000256" key="9">
    <source>
        <dbReference type="ARBA" id="ARBA00034101"/>
    </source>
</evidence>
<protein>
    <recommendedName>
        <fullName evidence="10">Protein piccolo</fullName>
    </recommendedName>
    <alternativeName>
        <fullName evidence="11">Aczonin</fullName>
    </alternativeName>
</protein>
<dbReference type="InterPro" id="IPR036034">
    <property type="entry name" value="PDZ_sf"/>
</dbReference>
<feature type="compositionally biased region" description="Low complexity" evidence="13">
    <location>
        <begin position="742"/>
        <end position="752"/>
    </location>
</feature>
<feature type="compositionally biased region" description="Basic and acidic residues" evidence="13">
    <location>
        <begin position="753"/>
        <end position="762"/>
    </location>
</feature>
<feature type="compositionally biased region" description="Pro residues" evidence="13">
    <location>
        <begin position="659"/>
        <end position="669"/>
    </location>
</feature>
<keyword evidence="4" id="KW-0862">Zinc</keyword>
<feature type="compositionally biased region" description="Polar residues" evidence="13">
    <location>
        <begin position="1357"/>
        <end position="1368"/>
    </location>
</feature>
<dbReference type="SMART" id="SM00239">
    <property type="entry name" value="C2"/>
    <property type="match status" value="2"/>
</dbReference>
<dbReference type="GO" id="GO:0008270">
    <property type="term" value="F:zinc ion binding"/>
    <property type="evidence" value="ECO:0007669"/>
    <property type="project" value="UniProtKB-KW"/>
</dbReference>
<feature type="compositionally biased region" description="Basic and acidic residues" evidence="13">
    <location>
        <begin position="1021"/>
        <end position="1036"/>
    </location>
</feature>
<feature type="compositionally biased region" description="Low complexity" evidence="13">
    <location>
        <begin position="2617"/>
        <end position="2641"/>
    </location>
</feature>
<accession>A0A4W2F2N1</accession>
<dbReference type="GO" id="GO:0098882">
    <property type="term" value="F:structural constituent of presynaptic active zone"/>
    <property type="evidence" value="ECO:0007669"/>
    <property type="project" value="TreeGrafter"/>
</dbReference>
<name>A0A4W2F2N1_BOBOX</name>
<dbReference type="PROSITE" id="PS50004">
    <property type="entry name" value="C2"/>
    <property type="match status" value="2"/>
</dbReference>
<feature type="compositionally biased region" description="Low complexity" evidence="13">
    <location>
        <begin position="2489"/>
        <end position="2504"/>
    </location>
</feature>
<dbReference type="InterPro" id="IPR000008">
    <property type="entry name" value="C2_dom"/>
</dbReference>
<feature type="region of interest" description="Disordered" evidence="13">
    <location>
        <begin position="2040"/>
        <end position="2062"/>
    </location>
</feature>
<feature type="compositionally biased region" description="Basic and acidic residues" evidence="13">
    <location>
        <begin position="998"/>
        <end position="1014"/>
    </location>
</feature>
<sequence length="2818" mass="305202">MGNEASLEGEGLPEGLAAAAAAAAGGGAGGAGSPLHTVIPAGMEADLSQLSEEERRQIAAVMSRAQGLPKGSVTPAAAEPPSMHRKQELDSSQPPKQPGKPPDPGRPIQPGLSKSRTTDTLRSEQKLPGRSPSTISLKESKSRTDFKDEHKSSVMPGFLSEVNPLSAVSSVVNKFNPFDLISDPDASQEEASKKQKIAQKEQGKPEGVTKPPSQQQSPKTVPKQPGPVRAPLQQEGSPKSGSSQPPEKSKSQPPETGKPAQGFPQAPQTDQAKLPLQRDVSRPQTKQTDPGRGESAKPSLQSPSKPPIQQGSPGKSPAQQPGPEKRTIPQPGPAKPLAQQLGTAKPLAQAPGAAKSLVHQPGPQSPAQPPGPAKAPAQQVGTTKPQAQLSGLGKTPPQQPGPTKPPPQQPGPVKPPPQQLGPAKPSPQQPGPAKPPPQQPGPAKPPPQQPGPAKPPPQQPGPAKPPPQQPGPAKPPPQQPGPAKPPPQQPGPAKPPPQQPGPTKPLPQPPGSAKPPPQQPGPTKPPPQQPGPAKPPPQLPGPTKPPPQQPGPAKPSAQQSTKPVSQTGAGKPLQPPTFPSAAQTPVHGLPKTICPLCNTTELLLHVPEKANFNTCTECQTTVCSLCGFNPNPHLTEMKEWLCLNCQMQRALGGNLAPIPSSPQPKPKTTPVPASAVSKPPTPSQQVSPKKDTIPKQDVSKVAESKKPPPLVKQPTLHSPHPVTSQQPPEAESSSKPVPPEEPSVSSEPAKVSTADDKPEQPKAGKPATDIVSSSSTATRPDIPGPKIPSKDQEKTTPPLKPDSAKPSQSFPPTGEKVTPVDSKVIPRPASDTKIISHPGPTPESKDQKQVDPIQKKDEPKKAQTKMSPKPDTKPMPKGALTPQGPRPPTGQTAPLSPQPPKPQEQSRRFSLNLGSITDAPKSQPTTPQETVTGKLFGFGASIFSQASNLISTAGQPGSHSQGGPAAPTKQVPPPSQPPTSQGPPKSTAPPAPAKALPVKKETKAPVIEKLEPKAEQVSTVKRTETEKKPLPTKDSKPSTAEPQKVVLPPKLEETPKPESACPLCKTELNISSKDPPNFNTCTECKKQVCNLCGFNPTPHLTEIQEWLCLNCQTQRAISGQLGDMGKMPATQAGPKASPLPVPAEQPFQETATPAPVKVKKKQQEEKPEAEKTISEKVKETPSGEKIPPKETIDQIREESKGEKDKTSAPQEKKSPPEDKKPPSEDKKPPSEDKKPLPEEKKPPLEEKKPTLKDKKPALEDKKLAPGTKASILEEEQKHDLLKTQVQIAEVKPEGGVPPEAVEEKKPPVMEVEDLPASAPRRLPKEDDGMTQKMKVQPQAPGMAKPDQTESGKEKTAKGSQTATTSGTQKKVKRTLPNPPPEETSTGTQSAFSTMGTVSRRRICRTNTMARAKILQDIDRELDLVERESAKLRKKQAELDEEEKEIDAKLRYLEMGINRRKEALLKEREKRERAYLQGVAEDRDYMSDSEVSSARPTRIESQHAIERPRTAPQTEFNQFIPPQTQTESQLVPPTSPYTQYQYSSPALPTQAPTPYTQQSHFQQQTLYHQEVSPYQTQPTFQAVATMSFTPQAQPTPTPQPSYQLPSQMMVIQQKPRQTALYLEPKITSNYEVIRNQPLMIAPVSTDSTYAVSHLGSKYNSLDLRIGLEERSSMASSPISSISADSFYADIDHHTSRNYVLIDDIGEITKGTAALSTAFSLHEKDLSKTDRLLRTTETRRSQEVTDFLAPLQTSSRLHSYVKAEEDPMEDPYELKLLKQQIKQEFRRGAESLDHLAGLSHYYHADTSYRHFPKSEKYSISRLTLEKQAAKQLPAAILYQKQSKHKKSLIDPKMSKFSPIQESRDLEPDYSSYMTSSTSSIGGISSRARLLQDDITFGLRKNITDQQKFMGSSLGTGLGTLGNTIRSALQDEADKPYSSGSRSRPSSRPSSVYGLDLSIKRDSSSSSLRLKAQEAEALDVSFSHASPSGRTKPTSLPISQSRGRIPIVAQNSEEESPLSPVGQPMGMARAAAGPLPPISADTRDQFGSSHSLPEVQQHMREESRTRGYDRDIAFIMDDFQHAMSDSEAYHLRREETDWFDKPRESRLDNGHGLDRKLPERLVHSRPLSQHQEQIIQMDGKTVHYIFPHARIKITRDSKDHTVSGNGLGIRIVGGKEIPGHSGEIGAYIAKILPGGSAEQTGKLVEGMQVLEWNGIPLTSKTYEEVQSIISQQNGEAEICVRLDLNMLSDSENPQHLELHEPPKAVDKAKSPGVDPKQLAAELQKVSLQQSPLVLSSVVEKGSHVHSGPTSAGSSSVPSPGQPGSPSVSKKKHSSSKPTDAAKVVSHPITGEIQLQINYDLGNLIIHILQARNLVPRDNNGYSDPFVKVYLLPGRGQVMVVQNASAEYKRRTKYVQKSLNPEWNQTVIYKSISMEQLKKKTLEVTVWDYDRFSSNDFLGEVLIDLSSTSHLDNTPRWYPLKEQTESIDHGKSHSSQSSQQSPKPSVIKSRSHGIFPDPSKDMQVPTIEKSHSSPGSSKSSSEGHLRSHGPSRSQSKTSVTQTHLEDAGAAIAAAEAAVQQLRLQPTNGNQDQSQLALRKVMSDGPVKPEGAKPTNHRPAESSVSTGSSGSSFGSGYSVDSEGSSSTAGETNLFPIPRIGKMGQNGQEPIKQTGVGIGLADTEVKTQVMGEIKIALKKEMKTDGEQLIVEILQCRNITYKFKSPDHLPDLYVKLYVMNISTQKKVIKKKTRVCRHDREPSFNETFRFSLSPAGHSLQILLFSNGGKFMKKTLIGEACIWLDKVDLRKRIVNWHKLLVSPTQTH</sequence>
<dbReference type="PANTHER" id="PTHR14113:SF6">
    <property type="entry name" value="PROTEIN PICCOLO"/>
    <property type="match status" value="1"/>
</dbReference>
<dbReference type="PROSITE" id="PS50106">
    <property type="entry name" value="PDZ"/>
    <property type="match status" value="1"/>
</dbReference>
<feature type="compositionally biased region" description="Basic and acidic residues" evidence="13">
    <location>
        <begin position="138"/>
        <end position="152"/>
    </location>
</feature>
<feature type="compositionally biased region" description="Basic and acidic residues" evidence="13">
    <location>
        <begin position="116"/>
        <end position="127"/>
    </location>
</feature>
<evidence type="ECO:0000256" key="3">
    <source>
        <dbReference type="ARBA" id="ARBA00022771"/>
    </source>
</evidence>
<keyword evidence="7" id="KW-0966">Cell projection</keyword>
<feature type="compositionally biased region" description="Low complexity" evidence="13">
    <location>
        <begin position="2528"/>
        <end position="2538"/>
    </location>
</feature>
<evidence type="ECO:0000259" key="14">
    <source>
        <dbReference type="PROSITE" id="PS50004"/>
    </source>
</evidence>
<dbReference type="GO" id="GO:1904071">
    <property type="term" value="P:presynaptic active zone assembly"/>
    <property type="evidence" value="ECO:0007669"/>
    <property type="project" value="TreeGrafter"/>
</dbReference>
<dbReference type="PANTHER" id="PTHR14113">
    <property type="entry name" value="PICCOLO/BASSOON"/>
    <property type="match status" value="1"/>
</dbReference>
<keyword evidence="17" id="KW-1185">Reference proteome</keyword>
<feature type="region of interest" description="Disordered" evidence="13">
    <location>
        <begin position="2599"/>
        <end position="2664"/>
    </location>
</feature>
<feature type="domain" description="PDZ" evidence="15">
    <location>
        <begin position="2147"/>
        <end position="2241"/>
    </location>
</feature>
<feature type="domain" description="C2" evidence="14">
    <location>
        <begin position="2345"/>
        <end position="2474"/>
    </location>
</feature>
<keyword evidence="12" id="KW-0175">Coiled coil</keyword>
<dbReference type="FunFam" id="3.30.40.10:FF:000563">
    <property type="entry name" value="Piccolo presynaptic cytomatrix protein"/>
    <property type="match status" value="1"/>
</dbReference>
<feature type="region of interest" description="Disordered" evidence="13">
    <location>
        <begin position="2296"/>
        <end position="2339"/>
    </location>
</feature>
<dbReference type="InterPro" id="IPR011011">
    <property type="entry name" value="Znf_FYVE_PHD"/>
</dbReference>
<dbReference type="Pfam" id="PF00168">
    <property type="entry name" value="C2"/>
    <property type="match status" value="2"/>
</dbReference>
<keyword evidence="3" id="KW-0863">Zinc-finger</keyword>
<evidence type="ECO:0000256" key="10">
    <source>
        <dbReference type="ARBA" id="ARBA00070121"/>
    </source>
</evidence>
<evidence type="ECO:0000256" key="5">
    <source>
        <dbReference type="ARBA" id="ARBA00022837"/>
    </source>
</evidence>
<feature type="compositionally biased region" description="Pro residues" evidence="13">
    <location>
        <begin position="95"/>
        <end position="107"/>
    </location>
</feature>
<evidence type="ECO:0000256" key="13">
    <source>
        <dbReference type="SAM" id="MobiDB-lite"/>
    </source>
</evidence>
<proteinExistence type="predicted"/>
<evidence type="ECO:0000256" key="11">
    <source>
        <dbReference type="ARBA" id="ARBA00083569"/>
    </source>
</evidence>
<evidence type="ECO:0000259" key="15">
    <source>
        <dbReference type="PROSITE" id="PS50106"/>
    </source>
</evidence>
<feature type="domain" description="C2" evidence="14">
    <location>
        <begin position="2683"/>
        <end position="2808"/>
    </location>
</feature>
<dbReference type="GO" id="GO:0048788">
    <property type="term" value="C:cytoskeleton of presynaptic active zone"/>
    <property type="evidence" value="ECO:0007669"/>
    <property type="project" value="TreeGrafter"/>
</dbReference>
<dbReference type="GO" id="GO:0035418">
    <property type="term" value="P:protein localization to synapse"/>
    <property type="evidence" value="ECO:0007669"/>
    <property type="project" value="TreeGrafter"/>
</dbReference>
<evidence type="ECO:0000256" key="7">
    <source>
        <dbReference type="ARBA" id="ARBA00023273"/>
    </source>
</evidence>
<dbReference type="InterPro" id="IPR052098">
    <property type="entry name" value="Presynaptic_Scaffold_Bsn/Pclo"/>
</dbReference>
<reference evidence="16" key="2">
    <citation type="submission" date="2025-08" db="UniProtKB">
        <authorList>
            <consortium name="Ensembl"/>
        </authorList>
    </citation>
    <scope>IDENTIFICATION</scope>
</reference>
<feature type="compositionally biased region" description="Basic and acidic residues" evidence="13">
    <location>
        <begin position="190"/>
        <end position="204"/>
    </location>
</feature>
<dbReference type="FunFam" id="2.30.42.10:FF:000126">
    <property type="entry name" value="Piccolo presynaptic cytomatrix protein"/>
    <property type="match status" value="1"/>
</dbReference>
<dbReference type="SUPFAM" id="SSF57903">
    <property type="entry name" value="FYVE/PHD zinc finger"/>
    <property type="match status" value="2"/>
</dbReference>
<dbReference type="CDD" id="cd15776">
    <property type="entry name" value="FYVE2_PCLO"/>
    <property type="match status" value="1"/>
</dbReference>
<feature type="compositionally biased region" description="Basic and acidic residues" evidence="13">
    <location>
        <begin position="1496"/>
        <end position="1508"/>
    </location>
</feature>
<feature type="compositionally biased region" description="Low complexity" evidence="13">
    <location>
        <begin position="1933"/>
        <end position="1952"/>
    </location>
</feature>
<dbReference type="InterPro" id="IPR035892">
    <property type="entry name" value="C2_domain_sf"/>
</dbReference>
<feature type="compositionally biased region" description="Polar residues" evidence="13">
    <location>
        <begin position="949"/>
        <end position="961"/>
    </location>
</feature>
<feature type="compositionally biased region" description="Basic and acidic residues" evidence="13">
    <location>
        <begin position="688"/>
        <end position="706"/>
    </location>
</feature>
<keyword evidence="8" id="KW-0111">Calcium/phospholipid-binding</keyword>
<evidence type="ECO:0000313" key="16">
    <source>
        <dbReference type="Ensembl" id="ENSBIXP00000043306.1"/>
    </source>
</evidence>
<feature type="compositionally biased region" description="Pro residues" evidence="13">
    <location>
        <begin position="970"/>
        <end position="992"/>
    </location>
</feature>
<dbReference type="FunFam" id="2.60.40.150:FF:000149">
    <property type="entry name" value="Piccolo presynaptic cytomatrix protein"/>
    <property type="match status" value="1"/>
</dbReference>
<evidence type="ECO:0000256" key="2">
    <source>
        <dbReference type="ARBA" id="ARBA00022737"/>
    </source>
</evidence>
<feature type="compositionally biased region" description="Low complexity" evidence="13">
    <location>
        <begin position="233"/>
        <end position="255"/>
    </location>
</feature>
<feature type="compositionally biased region" description="Polar residues" evidence="13">
    <location>
        <begin position="1382"/>
        <end position="1396"/>
    </location>
</feature>
<evidence type="ECO:0000256" key="4">
    <source>
        <dbReference type="ARBA" id="ARBA00022833"/>
    </source>
</evidence>
<feature type="compositionally biased region" description="Basic and acidic residues" evidence="13">
    <location>
        <begin position="843"/>
        <end position="861"/>
    </location>
</feature>
<dbReference type="Pfam" id="PF05715">
    <property type="entry name" value="zf-piccolo"/>
    <property type="match status" value="2"/>
</dbReference>
<comment type="subcellular location">
    <subcellularLocation>
        <location evidence="9">Presynaptic active zone</location>
    </subcellularLocation>
</comment>
<feature type="region of interest" description="Disordered" evidence="13">
    <location>
        <begin position="1485"/>
        <end position="1561"/>
    </location>
</feature>
<feature type="region of interest" description="Disordered" evidence="13">
    <location>
        <begin position="46"/>
        <end position="157"/>
    </location>
</feature>
<feature type="coiled-coil region" evidence="12">
    <location>
        <begin position="1414"/>
        <end position="1451"/>
    </location>
</feature>
<dbReference type="Gene3D" id="2.60.40.150">
    <property type="entry name" value="C2 domain"/>
    <property type="match status" value="2"/>
</dbReference>
<feature type="compositionally biased region" description="Basic and acidic residues" evidence="13">
    <location>
        <begin position="1346"/>
        <end position="1356"/>
    </location>
</feature>
<dbReference type="CDD" id="cd04031">
    <property type="entry name" value="C2A_RIM1alpha"/>
    <property type="match status" value="1"/>
</dbReference>
<dbReference type="SMART" id="SM00228">
    <property type="entry name" value="PDZ"/>
    <property type="match status" value="1"/>
</dbReference>
<gene>
    <name evidence="16" type="primary">PCLO</name>
</gene>
<evidence type="ECO:0000256" key="8">
    <source>
        <dbReference type="ARBA" id="ARBA00023302"/>
    </source>
</evidence>
<feature type="region of interest" description="Disordered" evidence="13">
    <location>
        <begin position="1929"/>
        <end position="1952"/>
    </location>
</feature>
<dbReference type="InterPro" id="IPR008899">
    <property type="entry name" value="Znf_piccolo"/>
</dbReference>
<reference evidence="16" key="3">
    <citation type="submission" date="2025-09" db="UniProtKB">
        <authorList>
            <consortium name="Ensembl"/>
        </authorList>
    </citation>
    <scope>IDENTIFICATION</scope>
</reference>
<feature type="region of interest" description="Disordered" evidence="13">
    <location>
        <begin position="2481"/>
        <end position="2558"/>
    </location>
</feature>
<dbReference type="InterPro" id="IPR001478">
    <property type="entry name" value="PDZ"/>
</dbReference>
<feature type="compositionally biased region" description="Pro residues" evidence="13">
    <location>
        <begin position="397"/>
        <end position="553"/>
    </location>
</feature>
<dbReference type="FunFam" id="2.60.40.150:FF:000137">
    <property type="entry name" value="Piccolo presynaptic cytomatrix protein"/>
    <property type="match status" value="1"/>
</dbReference>
<dbReference type="GO" id="GO:0030424">
    <property type="term" value="C:axon"/>
    <property type="evidence" value="ECO:0007669"/>
    <property type="project" value="TreeGrafter"/>
</dbReference>
<dbReference type="CDD" id="cd15774">
    <property type="entry name" value="FYVE1_PCLO"/>
    <property type="match status" value="1"/>
</dbReference>
<organism evidence="16 17">
    <name type="scientific">Bos indicus x Bos taurus</name>
    <name type="common">Hybrid cattle</name>
    <dbReference type="NCBI Taxonomy" id="30522"/>
    <lineage>
        <taxon>Eukaryota</taxon>
        <taxon>Metazoa</taxon>
        <taxon>Chordata</taxon>
        <taxon>Craniata</taxon>
        <taxon>Vertebrata</taxon>
        <taxon>Euteleostomi</taxon>
        <taxon>Mammalia</taxon>
        <taxon>Eutheria</taxon>
        <taxon>Laurasiatheria</taxon>
        <taxon>Artiodactyla</taxon>
        <taxon>Ruminantia</taxon>
        <taxon>Pecora</taxon>
        <taxon>Bovidae</taxon>
        <taxon>Bovinae</taxon>
        <taxon>Bos</taxon>
    </lineage>
</organism>
<dbReference type="SUPFAM" id="SSF50156">
    <property type="entry name" value="PDZ domain-like"/>
    <property type="match status" value="1"/>
</dbReference>
<dbReference type="Proteomes" id="UP000314981">
    <property type="component" value="Chromosome 4"/>
</dbReference>
<feature type="compositionally biased region" description="Basic and acidic residues" evidence="13">
    <location>
        <begin position="1161"/>
        <end position="1263"/>
    </location>
</feature>
<evidence type="ECO:0000256" key="6">
    <source>
        <dbReference type="ARBA" id="ARBA00023018"/>
    </source>
</evidence>
<feature type="compositionally biased region" description="Polar residues" evidence="13">
    <location>
        <begin position="2546"/>
        <end position="2558"/>
    </location>
</feature>
<feature type="region of interest" description="Disordered" evidence="13">
    <location>
        <begin position="1122"/>
        <end position="1398"/>
    </location>
</feature>
<keyword evidence="5" id="KW-0106">Calcium</keyword>
<feature type="compositionally biased region" description="Polar residues" evidence="13">
    <location>
        <begin position="298"/>
        <end position="319"/>
    </location>
</feature>
<dbReference type="Gene3D" id="3.30.40.10">
    <property type="entry name" value="Zinc/RING finger domain, C3HC4 (zinc finger)"/>
    <property type="match status" value="2"/>
</dbReference>
<keyword evidence="6" id="KW-0770">Synapse</keyword>
<evidence type="ECO:0000256" key="1">
    <source>
        <dbReference type="ARBA" id="ARBA00022723"/>
    </source>
</evidence>
<dbReference type="InterPro" id="IPR013083">
    <property type="entry name" value="Znf_RING/FYVE/PHD"/>
</dbReference>
<dbReference type="GO" id="GO:0005544">
    <property type="term" value="F:calcium-dependent phospholipid binding"/>
    <property type="evidence" value="ECO:0007669"/>
    <property type="project" value="UniProtKB-KW"/>
</dbReference>
<feature type="region of interest" description="Disordered" evidence="13">
    <location>
        <begin position="177"/>
        <end position="584"/>
    </location>
</feature>
<dbReference type="GO" id="GO:0098978">
    <property type="term" value="C:glutamatergic synapse"/>
    <property type="evidence" value="ECO:0007669"/>
    <property type="project" value="TreeGrafter"/>
</dbReference>
<dbReference type="InterPro" id="IPR042720">
    <property type="entry name" value="PCLO_FYVE1"/>
</dbReference>
<feature type="compositionally biased region" description="Pro residues" evidence="13">
    <location>
        <begin position="363"/>
        <end position="373"/>
    </location>
</feature>
<dbReference type="Ensembl" id="ENSBIXT00000052106.1">
    <property type="protein sequence ID" value="ENSBIXP00000043306.1"/>
    <property type="gene ID" value="ENSBIXG00000027406.1"/>
</dbReference>
<keyword evidence="2" id="KW-0677">Repeat</keyword>